<gene>
    <name evidence="1" type="ORF">Tci_907094</name>
</gene>
<evidence type="ECO:0000313" key="1">
    <source>
        <dbReference type="EMBL" id="GFD35125.1"/>
    </source>
</evidence>
<organism evidence="1">
    <name type="scientific">Tanacetum cinerariifolium</name>
    <name type="common">Dalmatian daisy</name>
    <name type="synonym">Chrysanthemum cinerariifolium</name>
    <dbReference type="NCBI Taxonomy" id="118510"/>
    <lineage>
        <taxon>Eukaryota</taxon>
        <taxon>Viridiplantae</taxon>
        <taxon>Streptophyta</taxon>
        <taxon>Embryophyta</taxon>
        <taxon>Tracheophyta</taxon>
        <taxon>Spermatophyta</taxon>
        <taxon>Magnoliopsida</taxon>
        <taxon>eudicotyledons</taxon>
        <taxon>Gunneridae</taxon>
        <taxon>Pentapetalae</taxon>
        <taxon>asterids</taxon>
        <taxon>campanulids</taxon>
        <taxon>Asterales</taxon>
        <taxon>Asteraceae</taxon>
        <taxon>Asteroideae</taxon>
        <taxon>Anthemideae</taxon>
        <taxon>Anthemidinae</taxon>
        <taxon>Tanacetum</taxon>
    </lineage>
</organism>
<comment type="caution">
    <text evidence="1">The sequence shown here is derived from an EMBL/GenBank/DDBJ whole genome shotgun (WGS) entry which is preliminary data.</text>
</comment>
<proteinExistence type="predicted"/>
<dbReference type="GO" id="GO:0016301">
    <property type="term" value="F:kinase activity"/>
    <property type="evidence" value="ECO:0007669"/>
    <property type="project" value="UniProtKB-KW"/>
</dbReference>
<sequence>QRIGDDKQKPLINLVRRYYDYRPDLLVDPVEEALELQVTNQGDHWSNYS</sequence>
<keyword evidence="1" id="KW-0808">Transferase</keyword>
<name>A0A699VHU1_TANCI</name>
<reference evidence="1" key="1">
    <citation type="journal article" date="2019" name="Sci. Rep.">
        <title>Draft genome of Tanacetum cinerariifolium, the natural source of mosquito coil.</title>
        <authorList>
            <person name="Yamashiro T."/>
            <person name="Shiraishi A."/>
            <person name="Satake H."/>
            <person name="Nakayama K."/>
        </authorList>
    </citation>
    <scope>NUCLEOTIDE SEQUENCE</scope>
</reference>
<dbReference type="EMBL" id="BKCJ011454976">
    <property type="protein sequence ID" value="GFD35125.1"/>
    <property type="molecule type" value="Genomic_DNA"/>
</dbReference>
<accession>A0A699VHU1</accession>
<keyword evidence="1" id="KW-0418">Kinase</keyword>
<feature type="non-terminal residue" evidence="1">
    <location>
        <position position="1"/>
    </location>
</feature>
<dbReference type="AlphaFoldDB" id="A0A699VHU1"/>
<protein>
    <submittedName>
        <fullName evidence="1">Protein kinase, ATP binding site-containing protein</fullName>
    </submittedName>
</protein>